<dbReference type="Proteomes" id="UP000261520">
    <property type="component" value="Unplaced"/>
</dbReference>
<reference evidence="1" key="1">
    <citation type="submission" date="2025-08" db="UniProtKB">
        <authorList>
            <consortium name="Ensembl"/>
        </authorList>
    </citation>
    <scope>IDENTIFICATION</scope>
</reference>
<proteinExistence type="predicted"/>
<evidence type="ECO:0000313" key="2">
    <source>
        <dbReference type="Proteomes" id="UP000261520"/>
    </source>
</evidence>
<accession>A0A3B4BF49</accession>
<dbReference type="InterPro" id="IPR036397">
    <property type="entry name" value="RNaseH_sf"/>
</dbReference>
<evidence type="ECO:0000313" key="1">
    <source>
        <dbReference type="Ensembl" id="ENSPMGP00000027156.1"/>
    </source>
</evidence>
<sequence length="131" mass="14877">LVMPFRLNNPPAVYQALVNDVLQDNALRRQGLKSCSARRACLKFAIDHLDDSEEDWDNVIWLDETKIELFGKNSTCHIWRRKNAKHGGRNIMLWGSRALKMEYGVPQLEVPVALLKKHLLPLGLGSKETSG</sequence>
<protein>
    <submittedName>
        <fullName evidence="1">Uncharacterized protein</fullName>
    </submittedName>
</protein>
<organism evidence="1 2">
    <name type="scientific">Periophthalmus magnuspinnatus</name>
    <dbReference type="NCBI Taxonomy" id="409849"/>
    <lineage>
        <taxon>Eukaryota</taxon>
        <taxon>Metazoa</taxon>
        <taxon>Chordata</taxon>
        <taxon>Craniata</taxon>
        <taxon>Vertebrata</taxon>
        <taxon>Euteleostomi</taxon>
        <taxon>Actinopterygii</taxon>
        <taxon>Neopterygii</taxon>
        <taxon>Teleostei</taxon>
        <taxon>Neoteleostei</taxon>
        <taxon>Acanthomorphata</taxon>
        <taxon>Gobiaria</taxon>
        <taxon>Gobiiformes</taxon>
        <taxon>Gobioidei</taxon>
        <taxon>Gobiidae</taxon>
        <taxon>Oxudercinae</taxon>
        <taxon>Periophthalmus</taxon>
    </lineage>
</organism>
<dbReference type="GO" id="GO:0003676">
    <property type="term" value="F:nucleic acid binding"/>
    <property type="evidence" value="ECO:0007669"/>
    <property type="project" value="InterPro"/>
</dbReference>
<dbReference type="AlphaFoldDB" id="A0A3B4BF49"/>
<keyword evidence="2" id="KW-1185">Reference proteome</keyword>
<dbReference type="Ensembl" id="ENSPMGT00000028930.1">
    <property type="protein sequence ID" value="ENSPMGP00000027156.1"/>
    <property type="gene ID" value="ENSPMGG00000021922.1"/>
</dbReference>
<reference evidence="1" key="2">
    <citation type="submission" date="2025-09" db="UniProtKB">
        <authorList>
            <consortium name="Ensembl"/>
        </authorList>
    </citation>
    <scope>IDENTIFICATION</scope>
</reference>
<name>A0A3B4BF49_9GOBI</name>
<dbReference type="Gene3D" id="3.30.420.10">
    <property type="entry name" value="Ribonuclease H-like superfamily/Ribonuclease H"/>
    <property type="match status" value="1"/>
</dbReference>